<dbReference type="PANTHER" id="PTHR30083">
    <property type="entry name" value="TRANSCRIPTIONAL REGULATOR-RELATED"/>
    <property type="match status" value="1"/>
</dbReference>
<dbReference type="CDD" id="cd23947">
    <property type="entry name" value="PAPS_reductase-like_YbdN"/>
    <property type="match status" value="1"/>
</dbReference>
<dbReference type="RefSeq" id="WP_095666538.1">
    <property type="nucleotide sequence ID" value="NZ_CP006664.1"/>
</dbReference>
<feature type="domain" description="Phosphoadenosine phosphosulphate reductase" evidence="1">
    <location>
        <begin position="148"/>
        <end position="232"/>
    </location>
</feature>
<dbReference type="GeneID" id="33941636"/>
<dbReference type="SUPFAM" id="SSF52402">
    <property type="entry name" value="Adenine nucleotide alpha hydrolases-like"/>
    <property type="match status" value="1"/>
</dbReference>
<dbReference type="GO" id="GO:0003824">
    <property type="term" value="F:catalytic activity"/>
    <property type="evidence" value="ECO:0007669"/>
    <property type="project" value="InterPro"/>
</dbReference>
<dbReference type="InterPro" id="IPR002500">
    <property type="entry name" value="PAPS_reduct_dom"/>
</dbReference>
<reference evidence="2 3" key="1">
    <citation type="journal article" date="2012" name="PLoS ONE">
        <title>Edwardsiella comparative phylogenomics reveal the new intra/inter-species taxonomic relationships, virulence evolution and niche adaptation mechanisms.</title>
        <authorList>
            <person name="Yang M."/>
            <person name="Lv Y."/>
            <person name="Xiao J."/>
            <person name="Wu H."/>
            <person name="Zheng H."/>
            <person name="Liu Q."/>
            <person name="Zhang Y."/>
            <person name="Wang Q."/>
        </authorList>
    </citation>
    <scope>NUCLEOTIDE SEQUENCE [LARGE SCALE GENOMIC DNA]</scope>
    <source>
        <strain evidence="3">080813</strain>
    </source>
</reference>
<dbReference type="KEGG" id="ete:ETEE_0567"/>
<dbReference type="InterPro" id="IPR021845">
    <property type="entry name" value="DUF3440"/>
</dbReference>
<accession>A0A076LG08</accession>
<organism evidence="2 3">
    <name type="scientific">Edwardsiella anguillarum ET080813</name>
    <dbReference type="NCBI Taxonomy" id="667120"/>
    <lineage>
        <taxon>Bacteria</taxon>
        <taxon>Pseudomonadati</taxon>
        <taxon>Pseudomonadota</taxon>
        <taxon>Gammaproteobacteria</taxon>
        <taxon>Enterobacterales</taxon>
        <taxon>Hafniaceae</taxon>
        <taxon>Edwardsiella</taxon>
    </lineage>
</organism>
<evidence type="ECO:0000313" key="3">
    <source>
        <dbReference type="Proteomes" id="UP000028681"/>
    </source>
</evidence>
<gene>
    <name evidence="2" type="primary">lbrA</name>
    <name evidence="2" type="ORF">ETEE_0567</name>
</gene>
<evidence type="ECO:0000313" key="2">
    <source>
        <dbReference type="EMBL" id="AIJ07041.1"/>
    </source>
</evidence>
<dbReference type="PANTHER" id="PTHR30083:SF0">
    <property type="entry name" value="3'-PHOSPHOADENOSINE 5'-PHOSPHOSULFATE SULFOTRANSFERASE (PAPS REDUCTASE)_FAD SYNTHETASE"/>
    <property type="match status" value="1"/>
</dbReference>
<dbReference type="Gene3D" id="3.40.50.620">
    <property type="entry name" value="HUPs"/>
    <property type="match status" value="1"/>
</dbReference>
<dbReference type="AlphaFoldDB" id="A0A076LG08"/>
<protein>
    <submittedName>
        <fullName evidence="2">Co-activator of prophage gene expression IbrA</fullName>
    </submittedName>
</protein>
<dbReference type="EMBL" id="CP006664">
    <property type="protein sequence ID" value="AIJ07041.1"/>
    <property type="molecule type" value="Genomic_DNA"/>
</dbReference>
<dbReference type="HOGENOM" id="CLU_036373_0_0_6"/>
<dbReference type="InterPro" id="IPR014729">
    <property type="entry name" value="Rossmann-like_a/b/a_fold"/>
</dbReference>
<dbReference type="Pfam" id="PF11922">
    <property type="entry name" value="DUF3440"/>
    <property type="match status" value="2"/>
</dbReference>
<feature type="domain" description="Phosphoadenosine phosphosulphate reductase" evidence="1">
    <location>
        <begin position="28"/>
        <end position="89"/>
    </location>
</feature>
<sequence length="384" mass="45330">MTKININENVLFAATDRIDWAFDNFSSVCVSFSGGKDSTVLFHLAGYVARKKKKKFSVLFIDWEVQFNYTINHIKRMLELYMDVILDVYWVALPLKTVNGVSQFQPEWICWESDTSWVRTPPSFSITGHDYFPFYKYGMTFEEFVSKFSNWLAGHNSLITLTGVRTDESLNRYMGLVSNRKLRYADDKPWTTASLEGFYYTGYPLYDWKAKDIWVYHRKTKLPYNELYNLMYQAGVPINSMRICEPFGPEQRKGLWLYYILEPDTWRLVCNRVSGAHSGAIYGNQSGDFYALRKINKPNTLSWREYALFLLDNMPPATAEHYRCKISIYLKWHKEREYPINIPDLQDKDLDIKDIPSWRRICKVIIKNDYWCKMLSFSPKSNKS</sequence>
<proteinExistence type="predicted"/>
<dbReference type="Proteomes" id="UP000028681">
    <property type="component" value="Chromosome"/>
</dbReference>
<name>A0A076LG08_9GAMM</name>
<evidence type="ECO:0000259" key="1">
    <source>
        <dbReference type="Pfam" id="PF01507"/>
    </source>
</evidence>
<dbReference type="Pfam" id="PF01507">
    <property type="entry name" value="PAPS_reduct"/>
    <property type="match status" value="2"/>
</dbReference>
<dbReference type="GO" id="GO:0071453">
    <property type="term" value="P:cellular response to oxygen levels"/>
    <property type="evidence" value="ECO:0007669"/>
    <property type="project" value="TreeGrafter"/>
</dbReference>